<accession>A0A0F8BWZ4</accession>
<dbReference type="PANTHER" id="PTHR28523:SF1">
    <property type="entry name" value="CYTOCHROME C OXIDASE ASSEMBLY FACTOR 1"/>
    <property type="match status" value="1"/>
</dbReference>
<proteinExistence type="predicted"/>
<gene>
    <name evidence="2" type="primary">COA1</name>
    <name evidence="2" type="ORF">CFO_g619</name>
</gene>
<keyword evidence="1" id="KW-1133">Transmembrane helix</keyword>
<keyword evidence="1" id="KW-0812">Transmembrane</keyword>
<dbReference type="AlphaFoldDB" id="A0A0F8BWZ4"/>
<sequence length="219" mass="24453">MLTKALQQRALAQLARNAAVSRPSIWARTVRQVSSASSTPAPRAGDGPLMERRANRELPDVRSVQFSWFRSLPIFVALIALCSAAIFNYQKMTSSVTNSTLYALRTSPRARAILGNEIYFKQRIPWISGEMNQLHGRINISFGVKGDKGEAVMTFTSYRYTDRGQFETMEWSLTTPDGKKVDLLDGGDPMGSILNTALELDEEDFAIQTRGYRQKPLGN</sequence>
<dbReference type="PANTHER" id="PTHR28523">
    <property type="entry name" value="CYTOCHROME C OXIDASE ASSEMBLY FACTOR 1"/>
    <property type="match status" value="1"/>
</dbReference>
<dbReference type="InterPro" id="IPR014807">
    <property type="entry name" value="Coa1"/>
</dbReference>
<protein>
    <submittedName>
        <fullName evidence="2">Cytochrome c oxidase assembly protein 1</fullName>
    </submittedName>
</protein>
<evidence type="ECO:0000256" key="1">
    <source>
        <dbReference type="SAM" id="Phobius"/>
    </source>
</evidence>
<keyword evidence="3" id="KW-1185">Reference proteome</keyword>
<dbReference type="Pfam" id="PF08695">
    <property type="entry name" value="Coa1"/>
    <property type="match status" value="1"/>
</dbReference>
<dbReference type="OrthoDB" id="2100652at2759"/>
<dbReference type="EMBL" id="LBBL01000020">
    <property type="protein sequence ID" value="KKF97058.1"/>
    <property type="molecule type" value="Genomic_DNA"/>
</dbReference>
<organism evidence="2 3">
    <name type="scientific">Ceratocystis fimbriata f. sp. platani</name>
    <dbReference type="NCBI Taxonomy" id="88771"/>
    <lineage>
        <taxon>Eukaryota</taxon>
        <taxon>Fungi</taxon>
        <taxon>Dikarya</taxon>
        <taxon>Ascomycota</taxon>
        <taxon>Pezizomycotina</taxon>
        <taxon>Sordariomycetes</taxon>
        <taxon>Hypocreomycetidae</taxon>
        <taxon>Microascales</taxon>
        <taxon>Ceratocystidaceae</taxon>
        <taxon>Ceratocystis</taxon>
    </lineage>
</organism>
<dbReference type="InterPro" id="IPR042432">
    <property type="entry name" value="Coa1_fungi"/>
</dbReference>
<keyword evidence="1" id="KW-0472">Membrane</keyword>
<name>A0A0F8BWZ4_CERFI</name>
<comment type="caution">
    <text evidence="2">The sequence shown here is derived from an EMBL/GenBank/DDBJ whole genome shotgun (WGS) entry which is preliminary data.</text>
</comment>
<feature type="transmembrane region" description="Helical" evidence="1">
    <location>
        <begin position="68"/>
        <end position="89"/>
    </location>
</feature>
<evidence type="ECO:0000313" key="3">
    <source>
        <dbReference type="Proteomes" id="UP000034841"/>
    </source>
</evidence>
<dbReference type="Proteomes" id="UP000034841">
    <property type="component" value="Unassembled WGS sequence"/>
</dbReference>
<reference evidence="2 3" key="1">
    <citation type="submission" date="2015-04" db="EMBL/GenBank/DDBJ databases">
        <title>Genome sequence of Ceratocystis platani, a major pathogen of plane trees.</title>
        <authorList>
            <person name="Belbahri L."/>
        </authorList>
    </citation>
    <scope>NUCLEOTIDE SEQUENCE [LARGE SCALE GENOMIC DNA]</scope>
    <source>
        <strain evidence="2 3">CFO</strain>
    </source>
</reference>
<evidence type="ECO:0000313" key="2">
    <source>
        <dbReference type="EMBL" id="KKF97058.1"/>
    </source>
</evidence>
<dbReference type="GO" id="GO:0005743">
    <property type="term" value="C:mitochondrial inner membrane"/>
    <property type="evidence" value="ECO:0007669"/>
    <property type="project" value="TreeGrafter"/>
</dbReference>
<dbReference type="GO" id="GO:0033617">
    <property type="term" value="P:mitochondrial respiratory chain complex IV assembly"/>
    <property type="evidence" value="ECO:0007669"/>
    <property type="project" value="InterPro"/>
</dbReference>